<sequence length="147" mass="15650">MRQSYDNTATLQAIADAAESSAEMLEHLSQEHQLHEDPVHCEMPADSRRASQVETSPRDSYSNWVDYVAAADEAANGNAAGHVFMPVTTQSVPGGSLVPVGEPLHDGDLAAELEQSLGFSESLVAYTQQRASALYVGADDDTGANVM</sequence>
<evidence type="ECO:0000313" key="2">
    <source>
        <dbReference type="Proteomes" id="UP001140087"/>
    </source>
</evidence>
<reference evidence="1" key="1">
    <citation type="submission" date="2022-07" db="EMBL/GenBank/DDBJ databases">
        <title>Phylogenomic reconstructions and comparative analyses of Kickxellomycotina fungi.</title>
        <authorList>
            <person name="Reynolds N.K."/>
            <person name="Stajich J.E."/>
            <person name="Barry K."/>
            <person name="Grigoriev I.V."/>
            <person name="Crous P."/>
            <person name="Smith M.E."/>
        </authorList>
    </citation>
    <scope>NUCLEOTIDE SEQUENCE</scope>
    <source>
        <strain evidence="1">BCRC 34780</strain>
    </source>
</reference>
<dbReference type="Proteomes" id="UP001140087">
    <property type="component" value="Unassembled WGS sequence"/>
</dbReference>
<protein>
    <submittedName>
        <fullName evidence="1">Uncharacterized protein</fullName>
    </submittedName>
</protein>
<evidence type="ECO:0000313" key="1">
    <source>
        <dbReference type="EMBL" id="KAJ2788588.1"/>
    </source>
</evidence>
<dbReference type="EMBL" id="JANBUN010004031">
    <property type="protein sequence ID" value="KAJ2788588.1"/>
    <property type="molecule type" value="Genomic_DNA"/>
</dbReference>
<gene>
    <name evidence="1" type="ORF">H4R21_006965</name>
</gene>
<comment type="caution">
    <text evidence="1">The sequence shown here is derived from an EMBL/GenBank/DDBJ whole genome shotgun (WGS) entry which is preliminary data.</text>
</comment>
<proteinExistence type="predicted"/>
<keyword evidence="2" id="KW-1185">Reference proteome</keyword>
<accession>A0ACC1KF29</accession>
<feature type="non-terminal residue" evidence="1">
    <location>
        <position position="147"/>
    </location>
</feature>
<name>A0ACC1KF29_9FUNG</name>
<organism evidence="1 2">
    <name type="scientific">Coemansia helicoidea</name>
    <dbReference type="NCBI Taxonomy" id="1286919"/>
    <lineage>
        <taxon>Eukaryota</taxon>
        <taxon>Fungi</taxon>
        <taxon>Fungi incertae sedis</taxon>
        <taxon>Zoopagomycota</taxon>
        <taxon>Kickxellomycotina</taxon>
        <taxon>Kickxellomycetes</taxon>
        <taxon>Kickxellales</taxon>
        <taxon>Kickxellaceae</taxon>
        <taxon>Coemansia</taxon>
    </lineage>
</organism>